<sequence>MQGGSAYDPEEPQTFRTGIMRHAGGEAMSVNRAQRVDLEVVADLIPANSRVLDVGSGDGLLLELLQETKQVDGRGLELSQRGVNECVARGLSVIQGDADTDLKFYADKGFDFVVLSQTLQATRNPKVVLDELLRIGNRAIVSFPNFGHWRVRFSLLIKGRMPVTKDLPYSWYDTPNIHFCTIRDFVNLCDELGATVEKATALDANGQKIGLSMPWWFWNFFGQQAVFLLKR</sequence>
<dbReference type="Pfam" id="PF07021">
    <property type="entry name" value="MetW"/>
    <property type="match status" value="1"/>
</dbReference>
<evidence type="ECO:0000313" key="1">
    <source>
        <dbReference type="EMBL" id="CDX57931.1"/>
    </source>
</evidence>
<name>A0A0K2W015_MESPL</name>
<evidence type="ECO:0000313" key="2">
    <source>
        <dbReference type="Proteomes" id="UP000182888"/>
    </source>
</evidence>
<dbReference type="AlphaFoldDB" id="A0A0K2W015"/>
<dbReference type="NCBIfam" id="TIGR02081">
    <property type="entry name" value="metW"/>
    <property type="match status" value="1"/>
</dbReference>
<reference evidence="2" key="1">
    <citation type="submission" date="2014-08" db="EMBL/GenBank/DDBJ databases">
        <authorList>
            <person name="Edwards T."/>
        </authorList>
    </citation>
    <scope>NUCLEOTIDE SEQUENCE [LARGE SCALE GENOMIC DNA]</scope>
</reference>
<dbReference type="SUPFAM" id="SSF53335">
    <property type="entry name" value="S-adenosyl-L-methionine-dependent methyltransferases"/>
    <property type="match status" value="1"/>
</dbReference>
<proteinExistence type="predicted"/>
<dbReference type="EMBL" id="CCND01000016">
    <property type="protein sequence ID" value="CDX57931.1"/>
    <property type="molecule type" value="Genomic_DNA"/>
</dbReference>
<dbReference type="Proteomes" id="UP000182888">
    <property type="component" value="Unassembled WGS sequence"/>
</dbReference>
<gene>
    <name evidence="1" type="ORF">MPL1032_230106</name>
</gene>
<dbReference type="CDD" id="cd02440">
    <property type="entry name" value="AdoMet_MTases"/>
    <property type="match status" value="1"/>
</dbReference>
<accession>A0A0K2W015</accession>
<protein>
    <submittedName>
        <fullName evidence="1">Methionine biosynthesis protein MetW</fullName>
    </submittedName>
</protein>
<dbReference type="InterPro" id="IPR010743">
    <property type="entry name" value="Methionine_synth_MetW"/>
</dbReference>
<dbReference type="InterPro" id="IPR029063">
    <property type="entry name" value="SAM-dependent_MTases_sf"/>
</dbReference>
<dbReference type="Gene3D" id="3.40.50.150">
    <property type="entry name" value="Vaccinia Virus protein VP39"/>
    <property type="match status" value="1"/>
</dbReference>
<organism evidence="1 2">
    <name type="scientific">Mesorhizobium plurifarium</name>
    <dbReference type="NCBI Taxonomy" id="69974"/>
    <lineage>
        <taxon>Bacteria</taxon>
        <taxon>Pseudomonadati</taxon>
        <taxon>Pseudomonadota</taxon>
        <taxon>Alphaproteobacteria</taxon>
        <taxon>Hyphomicrobiales</taxon>
        <taxon>Phyllobacteriaceae</taxon>
        <taxon>Mesorhizobium</taxon>
    </lineage>
</organism>